<comment type="catalytic activity">
    <reaction evidence="10">
        <text>ATP + H2O + cellular proteinSide 1 = ADP + phosphate + cellular proteinSide 2.</text>
        <dbReference type="EC" id="7.4.2.8"/>
    </reaction>
</comment>
<dbReference type="GO" id="GO:0005886">
    <property type="term" value="C:plasma membrane"/>
    <property type="evidence" value="ECO:0007669"/>
    <property type="project" value="UniProtKB-SubCell"/>
</dbReference>
<dbReference type="PROSITE" id="PS51192">
    <property type="entry name" value="HELICASE_ATP_BIND_1"/>
    <property type="match status" value="1"/>
</dbReference>
<evidence type="ECO:0000313" key="16">
    <source>
        <dbReference type="Proteomes" id="UP000427281"/>
    </source>
</evidence>
<feature type="domain" description="SecA family profile" evidence="14">
    <location>
        <begin position="67"/>
        <end position="662"/>
    </location>
</feature>
<dbReference type="InterPro" id="IPR014001">
    <property type="entry name" value="Helicase_ATP-bd"/>
</dbReference>
<dbReference type="GO" id="GO:0065002">
    <property type="term" value="P:intracellular protein transmembrane transport"/>
    <property type="evidence" value="ECO:0007669"/>
    <property type="project" value="UniProtKB-UniRule"/>
</dbReference>
<dbReference type="SUPFAM" id="SSF52540">
    <property type="entry name" value="P-loop containing nucleoside triphosphate hydrolases"/>
    <property type="match status" value="2"/>
</dbReference>
<dbReference type="InterPro" id="IPR000185">
    <property type="entry name" value="SecA"/>
</dbReference>
<feature type="compositionally biased region" description="Polar residues" evidence="11">
    <location>
        <begin position="259"/>
        <end position="276"/>
    </location>
</feature>
<dbReference type="PROSITE" id="PS51196">
    <property type="entry name" value="SECA_MOTOR_DEAD"/>
    <property type="match status" value="1"/>
</dbReference>
<dbReference type="CDD" id="cd18803">
    <property type="entry name" value="SF2_C_secA"/>
    <property type="match status" value="1"/>
</dbReference>
<evidence type="ECO:0000259" key="13">
    <source>
        <dbReference type="PROSITE" id="PS51194"/>
    </source>
</evidence>
<sequence length="709" mass="78894">MLIESDRRFQETLPKVNNRPRLLVRRDEAGKKDRIGPAGRLECSGSIVYYSGQGFGIQRGEYHQLAHRSVSRHAPQRGAEVPARWWALVEQIQTLQAEYASRSEADLFDEWNALRYRVQSGESLTDLLPEAFAIISEQMQRHLGMTPYPVQYLGAIAMHEGAIAEMQTGEGKTLTAALTLCLNALPELGMHIATANDYLAERDARWLSPIYHSLGMTVGTVTATSSMSERRAAYECDITYGTAREFGFDYLRDLLNSPELKTSTSPRRQQLFGQEQTGEDQGLLNPRSPYMVLIDEADSILIDEARTPLIIGQADALEASLSEVCQWSATAVARLAESEHYLDHGPQKGMELTEAGRRVIRELLLQPEAPQSLDPGTAYLSSERALKVQSYFQNGRDYVVREGKVAIVDEFTGRISEGRMWQNGIHQAIEAREGVEITSPTRVGAQTTVQELFARYTRMAGMTGTAASARSEFKKVFGTPVITIPTNRPGRREQLPERVFLTAEEKWTAIVEETAVLHAQGRPVLIGTRSVNLSKQLSERLEAAGLDHEVLHALNHENEATIIERAGQSGKITVATNMAGRGTDILLSDDVVAQGGLHVICAELHESSRIDRQLTGRAARQGDPGSARVYLSLEDEILTSGLGAEQAAALRADYQRSGRNLQSAVRYFYQAQQRVEKRHERQRVELVNRISARRQMLQQMGQHANLNAH</sequence>
<dbReference type="FunFam" id="3.40.50.300:FF:000429">
    <property type="entry name" value="Preprotein translocase subunit SecA"/>
    <property type="match status" value="1"/>
</dbReference>
<feature type="domain" description="Helicase ATP-binding" evidence="12">
    <location>
        <begin position="153"/>
        <end position="314"/>
    </location>
</feature>
<protein>
    <recommendedName>
        <fullName evidence="10">Protein translocase subunit SecA</fullName>
        <ecNumber evidence="10">7.4.2.8</ecNumber>
    </recommendedName>
</protein>
<keyword evidence="1 10" id="KW-0813">Transport</keyword>
<dbReference type="GO" id="GO:0043952">
    <property type="term" value="P:protein transport by the Sec complex"/>
    <property type="evidence" value="ECO:0007669"/>
    <property type="project" value="TreeGrafter"/>
</dbReference>
<evidence type="ECO:0000256" key="7">
    <source>
        <dbReference type="ARBA" id="ARBA00022967"/>
    </source>
</evidence>
<dbReference type="GO" id="GO:0005524">
    <property type="term" value="F:ATP binding"/>
    <property type="evidence" value="ECO:0007669"/>
    <property type="project" value="UniProtKB-UniRule"/>
</dbReference>
<feature type="binding site" evidence="10">
    <location>
        <position position="151"/>
    </location>
    <ligand>
        <name>ATP</name>
        <dbReference type="ChEBI" id="CHEBI:30616"/>
    </ligand>
</feature>
<dbReference type="AlphaFoldDB" id="A0A6I6ADZ4"/>
<comment type="subunit">
    <text evidence="10">Monomer and homodimer. Part of the essential Sec protein translocation apparatus which comprises SecA, SecYEG and auxiliary proteins SecDF. Other proteins may also be involved.</text>
</comment>
<dbReference type="PRINTS" id="PR00906">
    <property type="entry name" value="SECA"/>
</dbReference>
<dbReference type="PANTHER" id="PTHR30612">
    <property type="entry name" value="SECA INNER MEMBRANE COMPONENT OF SEC PROTEIN SECRETION SYSTEM"/>
    <property type="match status" value="1"/>
</dbReference>
<dbReference type="GO" id="GO:0008564">
    <property type="term" value="F:protein-exporting ATPase activity"/>
    <property type="evidence" value="ECO:0007669"/>
    <property type="project" value="UniProtKB-EC"/>
</dbReference>
<keyword evidence="9 10" id="KW-0472">Membrane</keyword>
<organism evidence="15 16">
    <name type="scientific">Gimesia benthica</name>
    <dbReference type="NCBI Taxonomy" id="2608982"/>
    <lineage>
        <taxon>Bacteria</taxon>
        <taxon>Pseudomonadati</taxon>
        <taxon>Planctomycetota</taxon>
        <taxon>Planctomycetia</taxon>
        <taxon>Planctomycetales</taxon>
        <taxon>Planctomycetaceae</taxon>
        <taxon>Gimesia</taxon>
    </lineage>
</organism>
<evidence type="ECO:0000259" key="12">
    <source>
        <dbReference type="PROSITE" id="PS51192"/>
    </source>
</evidence>
<dbReference type="InterPro" id="IPR020937">
    <property type="entry name" value="SecA_CS"/>
</dbReference>
<keyword evidence="4 10" id="KW-0547">Nucleotide-binding</keyword>
<dbReference type="GO" id="GO:0017038">
    <property type="term" value="P:protein import"/>
    <property type="evidence" value="ECO:0007669"/>
    <property type="project" value="InterPro"/>
</dbReference>
<gene>
    <name evidence="10" type="primary">secA</name>
    <name evidence="15" type="ORF">F1728_14680</name>
</gene>
<dbReference type="EC" id="7.4.2.8" evidence="10"/>
<keyword evidence="3 10" id="KW-0963">Cytoplasm</keyword>
<evidence type="ECO:0000256" key="3">
    <source>
        <dbReference type="ARBA" id="ARBA00022490"/>
    </source>
</evidence>
<comment type="subcellular location">
    <subcellularLocation>
        <location evidence="10">Cell membrane</location>
        <topology evidence="10">Peripheral membrane protein</topology>
        <orientation evidence="10">Cytoplasmic side</orientation>
    </subcellularLocation>
    <subcellularLocation>
        <location evidence="10">Cytoplasm</location>
    </subcellularLocation>
    <text evidence="10">Distribution is 50-50.</text>
</comment>
<dbReference type="InterPro" id="IPR044722">
    <property type="entry name" value="SecA_SF2_C"/>
</dbReference>
<feature type="binding site" evidence="10">
    <location>
        <begin position="169"/>
        <end position="173"/>
    </location>
    <ligand>
        <name>ATP</name>
        <dbReference type="ChEBI" id="CHEBI:30616"/>
    </ligand>
</feature>
<dbReference type="InterPro" id="IPR027417">
    <property type="entry name" value="P-loop_NTPase"/>
</dbReference>
<dbReference type="HAMAP" id="MF_01382">
    <property type="entry name" value="SecA"/>
    <property type="match status" value="1"/>
</dbReference>
<evidence type="ECO:0000256" key="6">
    <source>
        <dbReference type="ARBA" id="ARBA00022927"/>
    </source>
</evidence>
<dbReference type="Gene3D" id="3.90.1440.10">
    <property type="entry name" value="SecA, preprotein cross-linking domain"/>
    <property type="match status" value="1"/>
</dbReference>
<dbReference type="Proteomes" id="UP000427281">
    <property type="component" value="Chromosome"/>
</dbReference>
<dbReference type="EMBL" id="CP043930">
    <property type="protein sequence ID" value="QGQ23852.1"/>
    <property type="molecule type" value="Genomic_DNA"/>
</dbReference>
<feature type="binding site" evidence="10">
    <location>
        <position position="584"/>
    </location>
    <ligand>
        <name>ATP</name>
        <dbReference type="ChEBI" id="CHEBI:30616"/>
    </ligand>
</feature>
<comment type="function">
    <text evidence="10">Part of the Sec protein translocase complex. Interacts with the SecYEG preprotein conducting channel. Has a central role in coupling the hydrolysis of ATP to the transfer of proteins into and across the cell membrane, serving as an ATP-driven molecular motor driving the stepwise translocation of polypeptide chains across the membrane.</text>
</comment>
<keyword evidence="7 10" id="KW-1278">Translocase</keyword>
<dbReference type="InterPro" id="IPR036670">
    <property type="entry name" value="SecA_X-link_sf"/>
</dbReference>
<dbReference type="GO" id="GO:0005829">
    <property type="term" value="C:cytosol"/>
    <property type="evidence" value="ECO:0007669"/>
    <property type="project" value="TreeGrafter"/>
</dbReference>
<dbReference type="PANTHER" id="PTHR30612:SF0">
    <property type="entry name" value="CHLOROPLAST PROTEIN-TRANSPORTING ATPASE"/>
    <property type="match status" value="1"/>
</dbReference>
<dbReference type="Gene3D" id="3.40.50.300">
    <property type="entry name" value="P-loop containing nucleotide triphosphate hydrolases"/>
    <property type="match status" value="2"/>
</dbReference>
<feature type="region of interest" description="Disordered" evidence="11">
    <location>
        <begin position="259"/>
        <end position="284"/>
    </location>
</feature>
<evidence type="ECO:0000256" key="8">
    <source>
        <dbReference type="ARBA" id="ARBA00023010"/>
    </source>
</evidence>
<evidence type="ECO:0000256" key="11">
    <source>
        <dbReference type="SAM" id="MobiDB-lite"/>
    </source>
</evidence>
<dbReference type="InterPro" id="IPR011115">
    <property type="entry name" value="SecA_DEAD"/>
</dbReference>
<name>A0A6I6ADZ4_9PLAN</name>
<keyword evidence="2 10" id="KW-1003">Cell membrane</keyword>
<dbReference type="Pfam" id="PF01043">
    <property type="entry name" value="SecA_PP_bind"/>
    <property type="match status" value="1"/>
</dbReference>
<dbReference type="GO" id="GO:0006605">
    <property type="term" value="P:protein targeting"/>
    <property type="evidence" value="ECO:0007669"/>
    <property type="project" value="UniProtKB-UniRule"/>
</dbReference>
<dbReference type="SUPFAM" id="SSF81767">
    <property type="entry name" value="Pre-protein crosslinking domain of SecA"/>
    <property type="match status" value="1"/>
</dbReference>
<keyword evidence="5 10" id="KW-0067">ATP-binding</keyword>
<keyword evidence="8 10" id="KW-0811">Translocation</keyword>
<dbReference type="InterPro" id="IPR001650">
    <property type="entry name" value="Helicase_C-like"/>
</dbReference>
<dbReference type="Pfam" id="PF21090">
    <property type="entry name" value="P-loop_SecA"/>
    <property type="match status" value="1"/>
</dbReference>
<keyword evidence="16" id="KW-1185">Reference proteome</keyword>
<dbReference type="Pfam" id="PF07517">
    <property type="entry name" value="SecA_DEAD"/>
    <property type="match status" value="1"/>
</dbReference>
<evidence type="ECO:0000313" key="15">
    <source>
        <dbReference type="EMBL" id="QGQ23852.1"/>
    </source>
</evidence>
<keyword evidence="6 10" id="KW-0653">Protein transport</keyword>
<dbReference type="SMART" id="SM00958">
    <property type="entry name" value="SecA_PP_bind"/>
    <property type="match status" value="1"/>
</dbReference>
<dbReference type="InterPro" id="IPR011130">
    <property type="entry name" value="SecA_preprotein_X-link_dom"/>
</dbReference>
<evidence type="ECO:0000256" key="10">
    <source>
        <dbReference type="HAMAP-Rule" id="MF_01382"/>
    </source>
</evidence>
<evidence type="ECO:0000256" key="5">
    <source>
        <dbReference type="ARBA" id="ARBA00022840"/>
    </source>
</evidence>
<comment type="similarity">
    <text evidence="10">Belongs to the SecA family.</text>
</comment>
<proteinExistence type="inferred from homology"/>
<dbReference type="PROSITE" id="PS51194">
    <property type="entry name" value="HELICASE_CTER"/>
    <property type="match status" value="1"/>
</dbReference>
<dbReference type="SMART" id="SM00957">
    <property type="entry name" value="SecA_DEAD"/>
    <property type="match status" value="1"/>
</dbReference>
<dbReference type="InterPro" id="IPR014018">
    <property type="entry name" value="SecA_motor_DEAD"/>
</dbReference>
<evidence type="ECO:0000256" key="2">
    <source>
        <dbReference type="ARBA" id="ARBA00022475"/>
    </source>
</evidence>
<dbReference type="KEGG" id="gim:F1728_14680"/>
<evidence type="ECO:0000256" key="9">
    <source>
        <dbReference type="ARBA" id="ARBA00023136"/>
    </source>
</evidence>
<evidence type="ECO:0000259" key="14">
    <source>
        <dbReference type="PROSITE" id="PS51196"/>
    </source>
</evidence>
<feature type="domain" description="Helicase C-terminal" evidence="13">
    <location>
        <begin position="494"/>
        <end position="676"/>
    </location>
</feature>
<dbReference type="GO" id="GO:0031522">
    <property type="term" value="C:cell envelope Sec protein transport complex"/>
    <property type="evidence" value="ECO:0007669"/>
    <property type="project" value="TreeGrafter"/>
</dbReference>
<accession>A0A6I6ADZ4</accession>
<evidence type="ECO:0000256" key="1">
    <source>
        <dbReference type="ARBA" id="ARBA00022448"/>
    </source>
</evidence>
<evidence type="ECO:0000256" key="4">
    <source>
        <dbReference type="ARBA" id="ARBA00022741"/>
    </source>
</evidence>
<dbReference type="CDD" id="cd17928">
    <property type="entry name" value="DEXDc_SecA"/>
    <property type="match status" value="1"/>
</dbReference>
<dbReference type="RefSeq" id="WP_155364754.1">
    <property type="nucleotide sequence ID" value="NZ_CP043930.1"/>
</dbReference>
<dbReference type="PROSITE" id="PS01312">
    <property type="entry name" value="SECA"/>
    <property type="match status" value="1"/>
</dbReference>
<reference evidence="15 16" key="1">
    <citation type="submission" date="2019-09" db="EMBL/GenBank/DDBJ databases">
        <title>Gimesia benthica sp. nov., a novel bacterium isolated from deep-sea water of the Northwest Indian Ocean.</title>
        <authorList>
            <person name="Dai X."/>
        </authorList>
    </citation>
    <scope>NUCLEOTIDE SEQUENCE [LARGE SCALE GENOMIC DNA]</scope>
    <source>
        <strain evidence="15 16">E7</strain>
    </source>
</reference>